<evidence type="ECO:0000259" key="1">
    <source>
        <dbReference type="Pfam" id="PF18598"/>
    </source>
</evidence>
<dbReference type="Proteomes" id="UP001596157">
    <property type="component" value="Unassembled WGS sequence"/>
</dbReference>
<proteinExistence type="predicted"/>
<dbReference type="Pfam" id="PF18598">
    <property type="entry name" value="TetR_C_36"/>
    <property type="match status" value="1"/>
</dbReference>
<keyword evidence="3" id="KW-1185">Reference proteome</keyword>
<evidence type="ECO:0000313" key="2">
    <source>
        <dbReference type="EMBL" id="MFC5288303.1"/>
    </source>
</evidence>
<name>A0ABW0EPP9_9PSEU</name>
<gene>
    <name evidence="2" type="ORF">ACFPM7_14680</name>
</gene>
<comment type="caution">
    <text evidence="2">The sequence shown here is derived from an EMBL/GenBank/DDBJ whole genome shotgun (WGS) entry which is preliminary data.</text>
</comment>
<dbReference type="Gene3D" id="1.10.357.10">
    <property type="entry name" value="Tetracycline Repressor, domain 2"/>
    <property type="match status" value="1"/>
</dbReference>
<reference evidence="3" key="1">
    <citation type="journal article" date="2019" name="Int. J. Syst. Evol. Microbiol.">
        <title>The Global Catalogue of Microorganisms (GCM) 10K type strain sequencing project: providing services to taxonomists for standard genome sequencing and annotation.</title>
        <authorList>
            <consortium name="The Broad Institute Genomics Platform"/>
            <consortium name="The Broad Institute Genome Sequencing Center for Infectious Disease"/>
            <person name="Wu L."/>
            <person name="Ma J."/>
        </authorList>
    </citation>
    <scope>NUCLEOTIDE SEQUENCE [LARGE SCALE GENOMIC DNA]</scope>
    <source>
        <strain evidence="3">CCUG 59778</strain>
    </source>
</reference>
<evidence type="ECO:0000313" key="3">
    <source>
        <dbReference type="Proteomes" id="UP001596157"/>
    </source>
</evidence>
<sequence>MNASPAEIVQAAARLVHQGARLDMSALAAELGISRTTLFRRVGNREDLLGEAMWLLSERTLRSASRRWREANGDAVRDADGGLRCLWVMARYRASIAGHEGVRMLLDEEPVAAIRVLTDPAGRVQPRVIAAYVDLLTADVDAGGFVPAVDVETLAYAVVRLGETFLYSDVLASRAPDLAALGTLVGRLVDRGL</sequence>
<dbReference type="RefSeq" id="WP_378248144.1">
    <property type="nucleotide sequence ID" value="NZ_JBHSKF010000006.1"/>
</dbReference>
<feature type="domain" description="QsdR TetR regulatory C-terminal" evidence="1">
    <location>
        <begin position="81"/>
        <end position="189"/>
    </location>
</feature>
<dbReference type="EMBL" id="JBHSKF010000006">
    <property type="protein sequence ID" value="MFC5288303.1"/>
    <property type="molecule type" value="Genomic_DNA"/>
</dbReference>
<protein>
    <submittedName>
        <fullName evidence="2">QsdR family transcriptional regulator</fullName>
    </submittedName>
</protein>
<dbReference type="SUPFAM" id="SSF46689">
    <property type="entry name" value="Homeodomain-like"/>
    <property type="match status" value="1"/>
</dbReference>
<accession>A0ABW0EPP9</accession>
<organism evidence="2 3">
    <name type="scientific">Actinokineospora guangxiensis</name>
    <dbReference type="NCBI Taxonomy" id="1490288"/>
    <lineage>
        <taxon>Bacteria</taxon>
        <taxon>Bacillati</taxon>
        <taxon>Actinomycetota</taxon>
        <taxon>Actinomycetes</taxon>
        <taxon>Pseudonocardiales</taxon>
        <taxon>Pseudonocardiaceae</taxon>
        <taxon>Actinokineospora</taxon>
    </lineage>
</organism>
<dbReference type="InterPro" id="IPR009057">
    <property type="entry name" value="Homeodomain-like_sf"/>
</dbReference>
<dbReference type="InterPro" id="IPR041485">
    <property type="entry name" value="TetR_C_36"/>
</dbReference>